<dbReference type="PANTHER" id="PTHR32089:SF112">
    <property type="entry name" value="LYSOZYME-LIKE PROTEIN-RELATED"/>
    <property type="match status" value="1"/>
</dbReference>
<evidence type="ECO:0000256" key="1">
    <source>
        <dbReference type="ARBA" id="ARBA00007162"/>
    </source>
</evidence>
<dbReference type="CDD" id="cd01071">
    <property type="entry name" value="PBP2_PhnD_like"/>
    <property type="match status" value="1"/>
</dbReference>
<dbReference type="Pfam" id="PF12974">
    <property type="entry name" value="Phosphonate-bd"/>
    <property type="match status" value="1"/>
</dbReference>
<feature type="domain" description="Methyl-accepting transducer" evidence="8">
    <location>
        <begin position="90"/>
        <end position="326"/>
    </location>
</feature>
<keyword evidence="7" id="KW-0812">Transmembrane</keyword>
<evidence type="ECO:0000259" key="8">
    <source>
        <dbReference type="PROSITE" id="PS50111"/>
    </source>
</evidence>
<reference evidence="9 10" key="1">
    <citation type="submission" date="2023-03" db="EMBL/GenBank/DDBJ databases">
        <title>Complete genome sequence of Tepidibacter sp. SWIR-1, isolated from a deep-sea hydrothermal vent.</title>
        <authorList>
            <person name="Li X."/>
        </authorList>
    </citation>
    <scope>NUCLEOTIDE SEQUENCE [LARGE SCALE GENOMIC DNA]</scope>
    <source>
        <strain evidence="9 10">SWIR-1</strain>
    </source>
</reference>
<keyword evidence="6" id="KW-0175">Coiled coil</keyword>
<evidence type="ECO:0000313" key="9">
    <source>
        <dbReference type="EMBL" id="WFD09499.1"/>
    </source>
</evidence>
<dbReference type="RefSeq" id="WP_277731428.1">
    <property type="nucleotide sequence ID" value="NZ_CP120733.1"/>
</dbReference>
<keyword evidence="3 5" id="KW-0807">Transducer</keyword>
<dbReference type="InterPro" id="IPR004090">
    <property type="entry name" value="Chemotax_Me-accpt_rcpt"/>
</dbReference>
<dbReference type="EMBL" id="CP120733">
    <property type="protein sequence ID" value="WFD09499.1"/>
    <property type="molecule type" value="Genomic_DNA"/>
</dbReference>
<comment type="similarity">
    <text evidence="1">Belongs to the phosphate/phosphite/phosphonate binding protein family.</text>
</comment>
<organism evidence="9 10">
    <name type="scientific">Tepidibacter hydrothermalis</name>
    <dbReference type="NCBI Taxonomy" id="3036126"/>
    <lineage>
        <taxon>Bacteria</taxon>
        <taxon>Bacillati</taxon>
        <taxon>Bacillota</taxon>
        <taxon>Clostridia</taxon>
        <taxon>Peptostreptococcales</taxon>
        <taxon>Peptostreptococcaceae</taxon>
        <taxon>Tepidibacter</taxon>
    </lineage>
</organism>
<dbReference type="PANTHER" id="PTHR32089">
    <property type="entry name" value="METHYL-ACCEPTING CHEMOTAXIS PROTEIN MCPB"/>
    <property type="match status" value="1"/>
</dbReference>
<dbReference type="InterPro" id="IPR004089">
    <property type="entry name" value="MCPsignal_dom"/>
</dbReference>
<comment type="similarity">
    <text evidence="4">Belongs to the methyl-accepting chemotaxis (MCP) protein family.</text>
</comment>
<feature type="coiled-coil region" evidence="6">
    <location>
        <begin position="119"/>
        <end position="146"/>
    </location>
</feature>
<name>A0ABY8ED40_9FIRM</name>
<dbReference type="PRINTS" id="PR00260">
    <property type="entry name" value="CHEMTRNSDUCR"/>
</dbReference>
<sequence>MKNNSLIFSSCILLIIQLSIYLSGLSSFIFKILFIATELLIVYLLFQNSYKKINKMEIIEQNISEDDEIHEKLFVVSETLGFNIHQLSWLSQDNITAFNNLVTISYQIKELSEQNTASMQETNSKINQLASTSEELDQNINNIESQSIQSYAMLNQNLDTMNSIGEFLKDFRQVINMAVKDNTELQNSSKKINTIVDYIKSISKQTNLLALNASIEAARAGEAGKGFSIVAVEIQKLSNEIDISIAKIDSTLKEILDGIKNSNDTMDIYEDKISKVDDISKKSAEVIGKIETIVNNIRNSVTQIKNMSGRQSDLAREIDSTTEFVTSAVEQTNNIICDSIDMINVQQNKNNEINTYFNKLTEVSEDLQTITVKSKKENEIIFGINPFTSPENIKNMYLPVLNKVCKNIGYKARTVIVKNYDAINQGINDGVIDVGWFSPFAYVNARKNSNVIPIATPKVGGKTTYNGYIVVRKDSGIKRLSDLKNKRFGYVDVNSASGYLYARNIFKSNNLNPDKIFDKVTFMGNHDNVIKGVLSGELDGGATYNEAIEGLKTKGFPINDLKIIESIENIPKDAIAVSSKISDTIIEQLKNSFINFKPNGTLNTPIQGFNENRDEIYDVVRKIM</sequence>
<keyword evidence="2" id="KW-0732">Signal</keyword>
<dbReference type="Proteomes" id="UP001222800">
    <property type="component" value="Chromosome"/>
</dbReference>
<dbReference type="Pfam" id="PF00015">
    <property type="entry name" value="MCPsignal"/>
    <property type="match status" value="1"/>
</dbReference>
<feature type="transmembrane region" description="Helical" evidence="7">
    <location>
        <begin position="5"/>
        <end position="22"/>
    </location>
</feature>
<dbReference type="Gene3D" id="1.10.287.950">
    <property type="entry name" value="Methyl-accepting chemotaxis protein"/>
    <property type="match status" value="1"/>
</dbReference>
<evidence type="ECO:0000256" key="4">
    <source>
        <dbReference type="ARBA" id="ARBA00029447"/>
    </source>
</evidence>
<evidence type="ECO:0000256" key="7">
    <source>
        <dbReference type="SAM" id="Phobius"/>
    </source>
</evidence>
<dbReference type="NCBIfam" id="TIGR01098">
    <property type="entry name" value="3A0109s03R"/>
    <property type="match status" value="1"/>
</dbReference>
<gene>
    <name evidence="9" type="primary">phnD</name>
    <name evidence="9" type="ORF">P4S50_14040</name>
</gene>
<protein>
    <submittedName>
        <fullName evidence="9">Phosphate/phosphite/phosphonate ABC transporter substrate-binding protein</fullName>
    </submittedName>
</protein>
<evidence type="ECO:0000256" key="3">
    <source>
        <dbReference type="ARBA" id="ARBA00023224"/>
    </source>
</evidence>
<keyword evidence="10" id="KW-1185">Reference proteome</keyword>
<evidence type="ECO:0000256" key="6">
    <source>
        <dbReference type="SAM" id="Coils"/>
    </source>
</evidence>
<proteinExistence type="inferred from homology"/>
<dbReference type="SUPFAM" id="SSF58104">
    <property type="entry name" value="Methyl-accepting chemotaxis protein (MCP) signaling domain"/>
    <property type="match status" value="1"/>
</dbReference>
<evidence type="ECO:0000256" key="5">
    <source>
        <dbReference type="PROSITE-ProRule" id="PRU00284"/>
    </source>
</evidence>
<dbReference type="Gene3D" id="3.40.190.10">
    <property type="entry name" value="Periplasmic binding protein-like II"/>
    <property type="match status" value="2"/>
</dbReference>
<dbReference type="SMART" id="SM00283">
    <property type="entry name" value="MA"/>
    <property type="match status" value="1"/>
</dbReference>
<accession>A0ABY8ED40</accession>
<dbReference type="PROSITE" id="PS50111">
    <property type="entry name" value="CHEMOTAXIS_TRANSDUC_2"/>
    <property type="match status" value="1"/>
</dbReference>
<dbReference type="SUPFAM" id="SSF53850">
    <property type="entry name" value="Periplasmic binding protein-like II"/>
    <property type="match status" value="1"/>
</dbReference>
<evidence type="ECO:0000313" key="10">
    <source>
        <dbReference type="Proteomes" id="UP001222800"/>
    </source>
</evidence>
<evidence type="ECO:0000256" key="2">
    <source>
        <dbReference type="ARBA" id="ARBA00022729"/>
    </source>
</evidence>
<dbReference type="InterPro" id="IPR005770">
    <property type="entry name" value="PhnD"/>
</dbReference>
<keyword evidence="7" id="KW-1133">Transmembrane helix</keyword>
<keyword evidence="7" id="KW-0472">Membrane</keyword>